<keyword evidence="3" id="KW-1185">Reference proteome</keyword>
<dbReference type="AlphaFoldDB" id="A0A0C3NMF0"/>
<keyword evidence="1" id="KW-1133">Transmembrane helix</keyword>
<sequence>MRAGIFLILPGMPSLENLYPISENERQWSELRARLTDRTTNINVIATLTVVSTAAFLATPPPTHFAKWHREFPHLCVGVASGSVMLAVMSCLGLHIFSNDMRPVGCAVFAFILFVISAALY</sequence>
<dbReference type="InParanoid" id="A0A0C3NMF0"/>
<evidence type="ECO:0000313" key="3">
    <source>
        <dbReference type="Proteomes" id="UP000054217"/>
    </source>
</evidence>
<protein>
    <submittedName>
        <fullName evidence="2">Uncharacterized protein</fullName>
    </submittedName>
</protein>
<organism evidence="2 3">
    <name type="scientific">Pisolithus tinctorius Marx 270</name>
    <dbReference type="NCBI Taxonomy" id="870435"/>
    <lineage>
        <taxon>Eukaryota</taxon>
        <taxon>Fungi</taxon>
        <taxon>Dikarya</taxon>
        <taxon>Basidiomycota</taxon>
        <taxon>Agaricomycotina</taxon>
        <taxon>Agaricomycetes</taxon>
        <taxon>Agaricomycetidae</taxon>
        <taxon>Boletales</taxon>
        <taxon>Sclerodermatineae</taxon>
        <taxon>Pisolithaceae</taxon>
        <taxon>Pisolithus</taxon>
    </lineage>
</organism>
<dbReference type="HOGENOM" id="CLU_1939018_0_0_1"/>
<dbReference type="OrthoDB" id="3253189at2759"/>
<keyword evidence="1" id="KW-0472">Membrane</keyword>
<gene>
    <name evidence="2" type="ORF">M404DRAFT_28049</name>
</gene>
<name>A0A0C3NMF0_PISTI</name>
<evidence type="ECO:0000256" key="1">
    <source>
        <dbReference type="SAM" id="Phobius"/>
    </source>
</evidence>
<proteinExistence type="predicted"/>
<accession>A0A0C3NMF0</accession>
<keyword evidence="1" id="KW-0812">Transmembrane</keyword>
<reference evidence="3" key="2">
    <citation type="submission" date="2015-01" db="EMBL/GenBank/DDBJ databases">
        <title>Evolutionary Origins and Diversification of the Mycorrhizal Mutualists.</title>
        <authorList>
            <consortium name="DOE Joint Genome Institute"/>
            <consortium name="Mycorrhizal Genomics Consortium"/>
            <person name="Kohler A."/>
            <person name="Kuo A."/>
            <person name="Nagy L.G."/>
            <person name="Floudas D."/>
            <person name="Copeland A."/>
            <person name="Barry K.W."/>
            <person name="Cichocki N."/>
            <person name="Veneault-Fourrey C."/>
            <person name="LaButti K."/>
            <person name="Lindquist E.A."/>
            <person name="Lipzen A."/>
            <person name="Lundell T."/>
            <person name="Morin E."/>
            <person name="Murat C."/>
            <person name="Riley R."/>
            <person name="Ohm R."/>
            <person name="Sun H."/>
            <person name="Tunlid A."/>
            <person name="Henrissat B."/>
            <person name="Grigoriev I.V."/>
            <person name="Hibbett D.S."/>
            <person name="Martin F."/>
        </authorList>
    </citation>
    <scope>NUCLEOTIDE SEQUENCE [LARGE SCALE GENOMIC DNA]</scope>
    <source>
        <strain evidence="3">Marx 270</strain>
    </source>
</reference>
<feature type="transmembrane region" description="Helical" evidence="1">
    <location>
        <begin position="42"/>
        <end position="60"/>
    </location>
</feature>
<evidence type="ECO:0000313" key="2">
    <source>
        <dbReference type="EMBL" id="KIO02080.1"/>
    </source>
</evidence>
<feature type="transmembrane region" description="Helical" evidence="1">
    <location>
        <begin position="102"/>
        <end position="120"/>
    </location>
</feature>
<dbReference type="Proteomes" id="UP000054217">
    <property type="component" value="Unassembled WGS sequence"/>
</dbReference>
<reference evidence="2 3" key="1">
    <citation type="submission" date="2014-04" db="EMBL/GenBank/DDBJ databases">
        <authorList>
            <consortium name="DOE Joint Genome Institute"/>
            <person name="Kuo A."/>
            <person name="Kohler A."/>
            <person name="Costa M.D."/>
            <person name="Nagy L.G."/>
            <person name="Floudas D."/>
            <person name="Copeland A."/>
            <person name="Barry K.W."/>
            <person name="Cichocki N."/>
            <person name="Veneault-Fourrey C."/>
            <person name="LaButti K."/>
            <person name="Lindquist E.A."/>
            <person name="Lipzen A."/>
            <person name="Lundell T."/>
            <person name="Morin E."/>
            <person name="Murat C."/>
            <person name="Sun H."/>
            <person name="Tunlid A."/>
            <person name="Henrissat B."/>
            <person name="Grigoriev I.V."/>
            <person name="Hibbett D.S."/>
            <person name="Martin F."/>
            <person name="Nordberg H.P."/>
            <person name="Cantor M.N."/>
            <person name="Hua S.X."/>
        </authorList>
    </citation>
    <scope>NUCLEOTIDE SEQUENCE [LARGE SCALE GENOMIC DNA]</scope>
    <source>
        <strain evidence="2 3">Marx 270</strain>
    </source>
</reference>
<dbReference type="EMBL" id="KN831983">
    <property type="protein sequence ID" value="KIO02080.1"/>
    <property type="molecule type" value="Genomic_DNA"/>
</dbReference>
<feature type="transmembrane region" description="Helical" evidence="1">
    <location>
        <begin position="72"/>
        <end position="96"/>
    </location>
</feature>